<comment type="caution">
    <text evidence="1">The sequence shown here is derived from an EMBL/GenBank/DDBJ whole genome shotgun (WGS) entry which is preliminary data.</text>
</comment>
<proteinExistence type="predicted"/>
<dbReference type="Proteomes" id="UP001152531">
    <property type="component" value="Unassembled WGS sequence"/>
</dbReference>
<name>A0ACA9Y6R2_9ASCO</name>
<dbReference type="EMBL" id="CALSDN010000004">
    <property type="protein sequence ID" value="CAH6720566.1"/>
    <property type="molecule type" value="Genomic_DNA"/>
</dbReference>
<evidence type="ECO:0000313" key="2">
    <source>
        <dbReference type="Proteomes" id="UP001152531"/>
    </source>
</evidence>
<organism evidence="1 2">
    <name type="scientific">[Candida] jaroonii</name>
    <dbReference type="NCBI Taxonomy" id="467808"/>
    <lineage>
        <taxon>Eukaryota</taxon>
        <taxon>Fungi</taxon>
        <taxon>Dikarya</taxon>
        <taxon>Ascomycota</taxon>
        <taxon>Saccharomycotina</taxon>
        <taxon>Pichiomycetes</taxon>
        <taxon>Debaryomycetaceae</taxon>
        <taxon>Yamadazyma</taxon>
    </lineage>
</organism>
<gene>
    <name evidence="1" type="ORF">CLIB1444_04S02982</name>
</gene>
<reference evidence="1" key="1">
    <citation type="submission" date="2022-06" db="EMBL/GenBank/DDBJ databases">
        <authorList>
            <person name="Legras J.-L."/>
            <person name="Devillers H."/>
            <person name="Grondin C."/>
        </authorList>
    </citation>
    <scope>NUCLEOTIDE SEQUENCE</scope>
    <source>
        <strain evidence="1">CLIB 1444</strain>
    </source>
</reference>
<evidence type="ECO:0000313" key="1">
    <source>
        <dbReference type="EMBL" id="CAH6720566.1"/>
    </source>
</evidence>
<accession>A0ACA9Y6R2</accession>
<sequence>MLELCFFQMSSVGPSQDRALIIALFEKGQHVEEFERLSKEIRRLYSVFEEFLKRNQSQYGSKFLVGDHISVADILFLSVAVFLPIIDIPITDFPLMKEWATDLLEIPEIIEGFTSPTLPYIWDDCLPPIVKGDI</sequence>
<protein>
    <submittedName>
        <fullName evidence="1">Uncharacterized protein</fullName>
    </submittedName>
</protein>
<keyword evidence="2" id="KW-1185">Reference proteome</keyword>